<feature type="region of interest" description="Disordered" evidence="5">
    <location>
        <begin position="1"/>
        <end position="29"/>
    </location>
</feature>
<comment type="subunit">
    <text evidence="2">Component of the NuA4 histone acetyltransferase complex.</text>
</comment>
<feature type="region of interest" description="Disordered" evidence="5">
    <location>
        <begin position="116"/>
        <end position="383"/>
    </location>
</feature>
<dbReference type="GO" id="GO:0005634">
    <property type="term" value="C:nucleus"/>
    <property type="evidence" value="ECO:0007669"/>
    <property type="project" value="UniProtKB-SubCell"/>
</dbReference>
<dbReference type="Gene3D" id="4.10.1000.10">
    <property type="entry name" value="Zinc finger, CCCH-type"/>
    <property type="match status" value="1"/>
</dbReference>
<feature type="domain" description="C3H1-type" evidence="7">
    <location>
        <begin position="480"/>
        <end position="503"/>
    </location>
</feature>
<dbReference type="Pfam" id="PF00385">
    <property type="entry name" value="Chromo"/>
    <property type="match status" value="1"/>
</dbReference>
<evidence type="ECO:0000259" key="7">
    <source>
        <dbReference type="PROSITE" id="PS50103"/>
    </source>
</evidence>
<evidence type="ECO:0000256" key="1">
    <source>
        <dbReference type="ARBA" id="ARBA00004123"/>
    </source>
</evidence>
<feature type="compositionally biased region" description="Low complexity" evidence="5">
    <location>
        <begin position="315"/>
        <end position="337"/>
    </location>
</feature>
<evidence type="ECO:0000313" key="8">
    <source>
        <dbReference type="EMBL" id="KAF2243287.1"/>
    </source>
</evidence>
<dbReference type="Proteomes" id="UP000800094">
    <property type="component" value="Unassembled WGS sequence"/>
</dbReference>
<feature type="compositionally biased region" description="Low complexity" evidence="5">
    <location>
        <begin position="13"/>
        <end position="25"/>
    </location>
</feature>
<dbReference type="InterPro" id="IPR000953">
    <property type="entry name" value="Chromo/chromo_shadow_dom"/>
</dbReference>
<evidence type="ECO:0000256" key="2">
    <source>
        <dbReference type="ARBA" id="ARBA00011353"/>
    </source>
</evidence>
<dbReference type="InterPro" id="IPR023779">
    <property type="entry name" value="Chromodomain_CS"/>
</dbReference>
<reference evidence="8" key="1">
    <citation type="journal article" date="2020" name="Stud. Mycol.">
        <title>101 Dothideomycetes genomes: a test case for predicting lifestyles and emergence of pathogens.</title>
        <authorList>
            <person name="Haridas S."/>
            <person name="Albert R."/>
            <person name="Binder M."/>
            <person name="Bloem J."/>
            <person name="Labutti K."/>
            <person name="Salamov A."/>
            <person name="Andreopoulos B."/>
            <person name="Baker S."/>
            <person name="Barry K."/>
            <person name="Bills G."/>
            <person name="Bluhm B."/>
            <person name="Cannon C."/>
            <person name="Castanera R."/>
            <person name="Culley D."/>
            <person name="Daum C."/>
            <person name="Ezra D."/>
            <person name="Gonzalez J."/>
            <person name="Henrissat B."/>
            <person name="Kuo A."/>
            <person name="Liang C."/>
            <person name="Lipzen A."/>
            <person name="Lutzoni F."/>
            <person name="Magnuson J."/>
            <person name="Mondo S."/>
            <person name="Nolan M."/>
            <person name="Ohm R."/>
            <person name="Pangilinan J."/>
            <person name="Park H.-J."/>
            <person name="Ramirez L."/>
            <person name="Alfaro M."/>
            <person name="Sun H."/>
            <person name="Tritt A."/>
            <person name="Yoshinaga Y."/>
            <person name="Zwiers L.-H."/>
            <person name="Turgeon B."/>
            <person name="Goodwin S."/>
            <person name="Spatafora J."/>
            <person name="Crous P."/>
            <person name="Grigoriev I."/>
        </authorList>
    </citation>
    <scope>NUCLEOTIDE SEQUENCE</scope>
    <source>
        <strain evidence="8">CBS 122368</strain>
    </source>
</reference>
<dbReference type="EMBL" id="ML987205">
    <property type="protein sequence ID" value="KAF2243287.1"/>
    <property type="molecule type" value="Genomic_DNA"/>
</dbReference>
<feature type="compositionally biased region" description="Basic residues" evidence="5">
    <location>
        <begin position="117"/>
        <end position="139"/>
    </location>
</feature>
<dbReference type="GO" id="GO:0008270">
    <property type="term" value="F:zinc ion binding"/>
    <property type="evidence" value="ECO:0007669"/>
    <property type="project" value="UniProtKB-KW"/>
</dbReference>
<proteinExistence type="predicted"/>
<comment type="subcellular location">
    <subcellularLocation>
        <location evidence="1">Nucleus</location>
    </subcellularLocation>
</comment>
<evidence type="ECO:0008006" key="10">
    <source>
        <dbReference type="Google" id="ProtNLM"/>
    </source>
</evidence>
<feature type="zinc finger region" description="C3H1-type" evidence="4">
    <location>
        <begin position="524"/>
        <end position="554"/>
    </location>
</feature>
<keyword evidence="4" id="KW-0479">Metal-binding</keyword>
<accession>A0A6A6HZ24</accession>
<keyword evidence="4" id="KW-0863">Zinc-finger</keyword>
<feature type="compositionally biased region" description="Acidic residues" evidence="5">
    <location>
        <begin position="1"/>
        <end position="12"/>
    </location>
</feature>
<dbReference type="GO" id="GO:0006338">
    <property type="term" value="P:chromatin remodeling"/>
    <property type="evidence" value="ECO:0007669"/>
    <property type="project" value="UniProtKB-ARBA"/>
</dbReference>
<dbReference type="OrthoDB" id="1918685at2759"/>
<keyword evidence="9" id="KW-1185">Reference proteome</keyword>
<feature type="compositionally biased region" description="Low complexity" evidence="5">
    <location>
        <begin position="201"/>
        <end position="212"/>
    </location>
</feature>
<evidence type="ECO:0000256" key="4">
    <source>
        <dbReference type="PROSITE-ProRule" id="PRU00723"/>
    </source>
</evidence>
<feature type="compositionally biased region" description="Polar residues" evidence="5">
    <location>
        <begin position="343"/>
        <end position="361"/>
    </location>
</feature>
<dbReference type="InterPro" id="IPR023780">
    <property type="entry name" value="Chromo_domain"/>
</dbReference>
<organism evidence="8 9">
    <name type="scientific">Trematosphaeria pertusa</name>
    <dbReference type="NCBI Taxonomy" id="390896"/>
    <lineage>
        <taxon>Eukaryota</taxon>
        <taxon>Fungi</taxon>
        <taxon>Dikarya</taxon>
        <taxon>Ascomycota</taxon>
        <taxon>Pezizomycotina</taxon>
        <taxon>Dothideomycetes</taxon>
        <taxon>Pleosporomycetidae</taxon>
        <taxon>Pleosporales</taxon>
        <taxon>Massarineae</taxon>
        <taxon>Trematosphaeriaceae</taxon>
        <taxon>Trematosphaeria</taxon>
    </lineage>
</organism>
<feature type="zinc finger region" description="C3H1-type" evidence="4">
    <location>
        <begin position="480"/>
        <end position="503"/>
    </location>
</feature>
<gene>
    <name evidence="8" type="ORF">BU26DRAFT_523628</name>
</gene>
<evidence type="ECO:0000256" key="5">
    <source>
        <dbReference type="SAM" id="MobiDB-lite"/>
    </source>
</evidence>
<feature type="compositionally biased region" description="Basic and acidic residues" evidence="5">
    <location>
        <begin position="259"/>
        <end position="275"/>
    </location>
</feature>
<evidence type="ECO:0000313" key="9">
    <source>
        <dbReference type="Proteomes" id="UP000800094"/>
    </source>
</evidence>
<dbReference type="AlphaFoldDB" id="A0A6A6HZ24"/>
<name>A0A6A6HZ24_9PLEO</name>
<dbReference type="InterPro" id="IPR016197">
    <property type="entry name" value="Chromo-like_dom_sf"/>
</dbReference>
<dbReference type="GeneID" id="54583416"/>
<dbReference type="InterPro" id="IPR000571">
    <property type="entry name" value="Znf_CCCH"/>
</dbReference>
<dbReference type="PROSITE" id="PS50103">
    <property type="entry name" value="ZF_C3H1"/>
    <property type="match status" value="3"/>
</dbReference>
<keyword evidence="3" id="KW-0539">Nucleus</keyword>
<dbReference type="Gene3D" id="3.30.1370.210">
    <property type="match status" value="1"/>
</dbReference>
<protein>
    <recommendedName>
        <fullName evidence="10">Chromo domain-containing protein</fullName>
    </recommendedName>
</protein>
<dbReference type="SUPFAM" id="SSF54160">
    <property type="entry name" value="Chromo domain-like"/>
    <property type="match status" value="1"/>
</dbReference>
<feature type="compositionally biased region" description="Polar residues" evidence="5">
    <location>
        <begin position="305"/>
        <end position="314"/>
    </location>
</feature>
<sequence>MDDEESERDYDTDTVATASTVSSTSGDNDNLYDAEHVLAEQLFEMEDGTDKTLYLIKWLNYPMHRCTWEPIEHLEGTTLMPEWEYKKEATSEDSFEQYCHHNIARCEEAVRVASANKARRKEKRAKKRRATQLKGKRRVMPVVSESESDDDIPLLKNQKTRGKQVRAAATPSQVRQAEDDTSLFISDKEKRVSRKLPIEQSSGESSVASDDSLMQELRTNEKKQKHIGKQQEGRRSRRASPAKSTEKSKILKLKISTDSLRKLNDGRDPRQERASKPSANAPKTLPSENGSNLADAEVRRGKGPSETTATQRRGSNSASALNVAPAPAAVSIAPKVAGPTAAARNTTTGPNASMKRTSSASKGPRPIRMVNQPKAPLRKAWQKSDKQYTTLHYRAVADKRSRVEGTPDPTALEWVNGPPDALEKITEARPQAPTPNDNPYSRREVGRRRLQEIDMDDAPQESSKSTAALQPYEVAKVPLVCFEWRNGTCRFGAEKCRFLHRDNDPSGRPYKLAPWEGQVPPKYSRPPVTCYYWFKGDKGCRQSADECMFAHVNTGLLAQLQGRLPIPIDPSELPVGDFRPLPKNANPPVTCWYWLRTREGCQKSADVCKFAHYNTGVLGNSDQRPFEQIDRSEMPVHVTAAPRFSIPTGPRSRLFLKPKEMTCFFWSEGTCKHSDDECQFQHRNMGIIADPPRGYKPKPGRRYPVEHQEPDLGLVFPVGVGSRPVPGAASSSEPSQPVRDVSGSFTPPVQPSAVIPPPLAELVTTRLSCLDLKHKIQAACNLDFEEMFIYNGDENGDTPVDRRAFLIFHPEDHVEELELITRWLLLNHVEVYNLWFNGAWESFKHKLISGGSGVIIVHPEFDGYSEIPDFGSILKAKVRFWCVGVQEAYEYDPQVSTWPPFYRYDRIEIFPHGGLIYLTDDVFEKKPVEALKIVELFFAKIEKCRQVAGPIDPAKRVDDGCLLWRLAVRPELMQSLYDNLMQHEAEITAGDPLHVSRLKLYELLQRTGYIEQDDPGPFNPRPDDYFPIISERGDIMHHLYYPALERAQEEANFKMVEYFGGVLLDQRHYYRQYFVVHTEPEKVKWREQICLIDEIMTPEKCIWYFEQEPKGNRFDFYEWAFPAKIERADSGV</sequence>
<dbReference type="RefSeq" id="XP_033678291.1">
    <property type="nucleotide sequence ID" value="XM_033830086.1"/>
</dbReference>
<evidence type="ECO:0000259" key="6">
    <source>
        <dbReference type="PROSITE" id="PS50013"/>
    </source>
</evidence>
<dbReference type="PROSITE" id="PS50013">
    <property type="entry name" value="CHROMO_2"/>
    <property type="match status" value="1"/>
</dbReference>
<feature type="zinc finger region" description="C3H1-type" evidence="4">
    <location>
        <begin position="657"/>
        <end position="685"/>
    </location>
</feature>
<dbReference type="SMART" id="SM00356">
    <property type="entry name" value="ZnF_C3H1"/>
    <property type="match status" value="3"/>
</dbReference>
<dbReference type="Gene3D" id="2.40.50.40">
    <property type="match status" value="1"/>
</dbReference>
<evidence type="ECO:0000256" key="3">
    <source>
        <dbReference type="ARBA" id="ARBA00023242"/>
    </source>
</evidence>
<feature type="domain" description="C3H1-type" evidence="7">
    <location>
        <begin position="657"/>
        <end position="685"/>
    </location>
</feature>
<feature type="domain" description="C3H1-type" evidence="7">
    <location>
        <begin position="524"/>
        <end position="554"/>
    </location>
</feature>
<dbReference type="SMART" id="SM00298">
    <property type="entry name" value="CHROMO"/>
    <property type="match status" value="1"/>
</dbReference>
<feature type="domain" description="Chromo" evidence="6">
    <location>
        <begin position="32"/>
        <end position="95"/>
    </location>
</feature>
<keyword evidence="4" id="KW-0862">Zinc</keyword>
<feature type="region of interest" description="Disordered" evidence="5">
    <location>
        <begin position="723"/>
        <end position="746"/>
    </location>
</feature>
<dbReference type="PROSITE" id="PS00598">
    <property type="entry name" value="CHROMO_1"/>
    <property type="match status" value="1"/>
</dbReference>